<dbReference type="Pfam" id="PF00106">
    <property type="entry name" value="adh_short"/>
    <property type="match status" value="1"/>
</dbReference>
<dbReference type="PRINTS" id="PR00080">
    <property type="entry name" value="SDRFAMILY"/>
</dbReference>
<accession>A0A480ATP9</accession>
<sequence>MQIEAGQLAVLTGGGTGIGRALALQLSAQGVHLALCDVSAAAMAETRSLCLAAAPAGTRVSTCVADVSDEQAVLAFRDAVRAEHAADHIHLLFNNAGTAGGGSFVTGGRADWERTFNVDWFGVYFCARAFLPLLVASPVGCIVNVSSVNGFWASLGPDVPHTAYSAAKFAVKGFTEALLTDLRVNAPHVGCVLVMPGHVGTSIALNTYDARQLTPEQVAVMRARMVKAGAPVADLPDDAIRQLMHQRAIDFRDKAPTTADQAATTILDAVRTDRWRVLVGDDAQRLDAMVRADPEAAYEPAFAAAWRDANTPRG</sequence>
<dbReference type="SUPFAM" id="SSF51735">
    <property type="entry name" value="NAD(P)-binding Rossmann-fold domains"/>
    <property type="match status" value="1"/>
</dbReference>
<evidence type="ECO:0000313" key="5">
    <source>
        <dbReference type="Proteomes" id="UP000301751"/>
    </source>
</evidence>
<dbReference type="EMBL" id="BJCL01000013">
    <property type="protein sequence ID" value="GCL65069.1"/>
    <property type="molecule type" value="Genomic_DNA"/>
</dbReference>
<reference evidence="5" key="1">
    <citation type="submission" date="2019-03" db="EMBL/GenBank/DDBJ databases">
        <title>Aquabacterium pictum sp.nov., the first bacteriochlorophyll a-containing freshwater bacterium in the genus Aquabacterium of the class Betaproteobacteria.</title>
        <authorList>
            <person name="Hirose S."/>
            <person name="Tank M."/>
            <person name="Hara E."/>
            <person name="Tamaki H."/>
            <person name="Takaichi S."/>
            <person name="Haruta S."/>
            <person name="Hanada S."/>
        </authorList>
    </citation>
    <scope>NUCLEOTIDE SEQUENCE [LARGE SCALE GENOMIC DNA]</scope>
    <source>
        <strain evidence="5">W35</strain>
    </source>
</reference>
<keyword evidence="5" id="KW-1185">Reference proteome</keyword>
<dbReference type="PANTHER" id="PTHR24322">
    <property type="entry name" value="PKSB"/>
    <property type="match status" value="1"/>
</dbReference>
<keyword evidence="2" id="KW-0560">Oxidoreductase</keyword>
<dbReference type="Gene3D" id="3.40.50.720">
    <property type="entry name" value="NAD(P)-binding Rossmann-like Domain"/>
    <property type="match status" value="1"/>
</dbReference>
<protein>
    <submittedName>
        <fullName evidence="4">Short-chain dehydrogenase</fullName>
    </submittedName>
</protein>
<dbReference type="GO" id="GO:0016616">
    <property type="term" value="F:oxidoreductase activity, acting on the CH-OH group of donors, NAD or NADP as acceptor"/>
    <property type="evidence" value="ECO:0007669"/>
    <property type="project" value="TreeGrafter"/>
</dbReference>
<dbReference type="CDD" id="cd05233">
    <property type="entry name" value="SDR_c"/>
    <property type="match status" value="1"/>
</dbReference>
<proteinExistence type="inferred from homology"/>
<gene>
    <name evidence="4" type="ORF">AQPW35_41500</name>
</gene>
<dbReference type="RefSeq" id="WP_137734788.1">
    <property type="nucleotide sequence ID" value="NZ_BJCL01000013.1"/>
</dbReference>
<dbReference type="AlphaFoldDB" id="A0A480ATP9"/>
<comment type="caution">
    <text evidence="4">The sequence shown here is derived from an EMBL/GenBank/DDBJ whole genome shotgun (WGS) entry which is preliminary data.</text>
</comment>
<dbReference type="InterPro" id="IPR002347">
    <property type="entry name" value="SDR_fam"/>
</dbReference>
<dbReference type="PANTHER" id="PTHR24322:SF736">
    <property type="entry name" value="RETINOL DEHYDROGENASE 10"/>
    <property type="match status" value="1"/>
</dbReference>
<dbReference type="PRINTS" id="PR00081">
    <property type="entry name" value="GDHRDH"/>
</dbReference>
<evidence type="ECO:0000256" key="3">
    <source>
        <dbReference type="RuleBase" id="RU000363"/>
    </source>
</evidence>
<dbReference type="InterPro" id="IPR036291">
    <property type="entry name" value="NAD(P)-bd_dom_sf"/>
</dbReference>
<evidence type="ECO:0000256" key="1">
    <source>
        <dbReference type="ARBA" id="ARBA00006484"/>
    </source>
</evidence>
<comment type="similarity">
    <text evidence="1 3">Belongs to the short-chain dehydrogenases/reductases (SDR) family.</text>
</comment>
<dbReference type="Proteomes" id="UP000301751">
    <property type="component" value="Unassembled WGS sequence"/>
</dbReference>
<organism evidence="4 5">
    <name type="scientific">Pseudaquabacterium pictum</name>
    <dbReference type="NCBI Taxonomy" id="2315236"/>
    <lineage>
        <taxon>Bacteria</taxon>
        <taxon>Pseudomonadati</taxon>
        <taxon>Pseudomonadota</taxon>
        <taxon>Betaproteobacteria</taxon>
        <taxon>Burkholderiales</taxon>
        <taxon>Sphaerotilaceae</taxon>
        <taxon>Pseudaquabacterium</taxon>
    </lineage>
</organism>
<evidence type="ECO:0000313" key="4">
    <source>
        <dbReference type="EMBL" id="GCL65069.1"/>
    </source>
</evidence>
<name>A0A480ATP9_9BURK</name>
<dbReference type="OrthoDB" id="9790266at2"/>
<evidence type="ECO:0000256" key="2">
    <source>
        <dbReference type="ARBA" id="ARBA00023002"/>
    </source>
</evidence>